<dbReference type="AlphaFoldDB" id="A0A964BUK6"/>
<dbReference type="RefSeq" id="WP_229641508.1">
    <property type="nucleotide sequence ID" value="NZ_JADWDC010000043.1"/>
</dbReference>
<accession>A0A964BUK6</accession>
<name>A0A964BUK6_9CYAN</name>
<evidence type="ECO:0000313" key="2">
    <source>
        <dbReference type="Proteomes" id="UP000729733"/>
    </source>
</evidence>
<dbReference type="Proteomes" id="UP000729733">
    <property type="component" value="Unassembled WGS sequence"/>
</dbReference>
<keyword evidence="2" id="KW-1185">Reference proteome</keyword>
<proteinExistence type="predicted"/>
<gene>
    <name evidence="1" type="ORF">I4641_15730</name>
</gene>
<sequence length="81" mass="9792">MHVIYEEITNIRQRKVLIYCPYPQPKSKNIIGRLLQSFKPKQRKFFWIAKIQTEKVVDRSYNLKLIKSLFFTRIEADSEES</sequence>
<comment type="caution">
    <text evidence="1">The sequence shown here is derived from an EMBL/GenBank/DDBJ whole genome shotgun (WGS) entry which is preliminary data.</text>
</comment>
<protein>
    <submittedName>
        <fullName evidence="1">Uncharacterized protein</fullName>
    </submittedName>
</protein>
<reference evidence="1" key="1">
    <citation type="journal article" date="2021" name="Antonie Van Leeuwenhoek">
        <title>Draft genome and description of Waterburya agarophytonicola gen. nov. sp. nov. (Pleurocapsales, Cyanobacteria): a seaweed symbiont.</title>
        <authorList>
            <person name="Bonthond G."/>
            <person name="Shalygin S."/>
            <person name="Bayer T."/>
            <person name="Weinberger F."/>
        </authorList>
    </citation>
    <scope>NUCLEOTIDE SEQUENCE</scope>
    <source>
        <strain evidence="1">KI4</strain>
    </source>
</reference>
<evidence type="ECO:0000313" key="1">
    <source>
        <dbReference type="EMBL" id="MCC0178427.1"/>
    </source>
</evidence>
<organism evidence="1 2">
    <name type="scientific">Waterburya agarophytonicola KI4</name>
    <dbReference type="NCBI Taxonomy" id="2874699"/>
    <lineage>
        <taxon>Bacteria</taxon>
        <taxon>Bacillati</taxon>
        <taxon>Cyanobacteriota</taxon>
        <taxon>Cyanophyceae</taxon>
        <taxon>Pleurocapsales</taxon>
        <taxon>Hyellaceae</taxon>
        <taxon>Waterburya</taxon>
        <taxon>Waterburya agarophytonicola</taxon>
    </lineage>
</organism>
<dbReference type="EMBL" id="JADWDC010000043">
    <property type="protein sequence ID" value="MCC0178427.1"/>
    <property type="molecule type" value="Genomic_DNA"/>
</dbReference>